<dbReference type="GO" id="GO:0031201">
    <property type="term" value="C:SNARE complex"/>
    <property type="evidence" value="ECO:0007669"/>
    <property type="project" value="TreeGrafter"/>
</dbReference>
<evidence type="ECO:0000256" key="1">
    <source>
        <dbReference type="ARBA" id="ARBA00004170"/>
    </source>
</evidence>
<dbReference type="FunFam" id="1.25.40.10:FF:000477">
    <property type="entry name" value="gamma-soluble NSF attachment protein"/>
    <property type="match status" value="1"/>
</dbReference>
<evidence type="ECO:0000256" key="7">
    <source>
        <dbReference type="ARBA" id="ARBA00040047"/>
    </source>
</evidence>
<dbReference type="SUPFAM" id="SSF48452">
    <property type="entry name" value="TPR-like"/>
    <property type="match status" value="1"/>
</dbReference>
<keyword evidence="4" id="KW-0931">ER-Golgi transport</keyword>
<evidence type="ECO:0000256" key="3">
    <source>
        <dbReference type="ARBA" id="ARBA00022448"/>
    </source>
</evidence>
<reference evidence="10" key="1">
    <citation type="submission" date="2022-12" db="EMBL/GenBank/DDBJ databases">
        <title>Chromosome-level genome assembly of the bean flower thrips Megalurothrips usitatus.</title>
        <authorList>
            <person name="Ma L."/>
            <person name="Liu Q."/>
            <person name="Li H."/>
            <person name="Cai W."/>
        </authorList>
    </citation>
    <scope>NUCLEOTIDE SEQUENCE</scope>
    <source>
        <strain evidence="10">Cailab_2022a</strain>
    </source>
</reference>
<evidence type="ECO:0000313" key="11">
    <source>
        <dbReference type="Proteomes" id="UP001075354"/>
    </source>
</evidence>
<name>A0AAV7XCM0_9NEOP</name>
<evidence type="ECO:0000313" key="10">
    <source>
        <dbReference type="EMBL" id="KAJ1523740.1"/>
    </source>
</evidence>
<organism evidence="10 11">
    <name type="scientific">Megalurothrips usitatus</name>
    <name type="common">bean blossom thrips</name>
    <dbReference type="NCBI Taxonomy" id="439358"/>
    <lineage>
        <taxon>Eukaryota</taxon>
        <taxon>Metazoa</taxon>
        <taxon>Ecdysozoa</taxon>
        <taxon>Arthropoda</taxon>
        <taxon>Hexapoda</taxon>
        <taxon>Insecta</taxon>
        <taxon>Pterygota</taxon>
        <taxon>Neoptera</taxon>
        <taxon>Paraneoptera</taxon>
        <taxon>Thysanoptera</taxon>
        <taxon>Terebrantia</taxon>
        <taxon>Thripoidea</taxon>
        <taxon>Thripidae</taxon>
        <taxon>Megalurothrips</taxon>
    </lineage>
</organism>
<dbReference type="AlphaFoldDB" id="A0AAV7XCM0"/>
<dbReference type="GO" id="GO:0016192">
    <property type="term" value="P:vesicle-mediated transport"/>
    <property type="evidence" value="ECO:0007669"/>
    <property type="project" value="UniProtKB-KW"/>
</dbReference>
<dbReference type="InterPro" id="IPR011990">
    <property type="entry name" value="TPR-like_helical_dom_sf"/>
</dbReference>
<keyword evidence="5" id="KW-0653">Protein transport</keyword>
<accession>A0AAV7XCM0</accession>
<evidence type="ECO:0000256" key="2">
    <source>
        <dbReference type="ARBA" id="ARBA00010050"/>
    </source>
</evidence>
<comment type="similarity">
    <text evidence="2">Belongs to the SNAP family.</text>
</comment>
<keyword evidence="11" id="KW-1185">Reference proteome</keyword>
<evidence type="ECO:0000256" key="8">
    <source>
        <dbReference type="ARBA" id="ARBA00042485"/>
    </source>
</evidence>
<comment type="subcellular location">
    <subcellularLocation>
        <location evidence="1">Membrane</location>
        <topology evidence="1">Peripheral membrane protein</topology>
    </subcellularLocation>
</comment>
<evidence type="ECO:0000256" key="6">
    <source>
        <dbReference type="ARBA" id="ARBA00023136"/>
    </source>
</evidence>
<dbReference type="PANTHER" id="PTHR13768:SF2">
    <property type="entry name" value="GAMMA-SOLUBLE NSF ATTACHMENT PROTEIN"/>
    <property type="match status" value="1"/>
</dbReference>
<dbReference type="InterPro" id="IPR000744">
    <property type="entry name" value="NSF_attach"/>
</dbReference>
<dbReference type="GO" id="GO:0006886">
    <property type="term" value="P:intracellular protein transport"/>
    <property type="evidence" value="ECO:0007669"/>
    <property type="project" value="InterPro"/>
</dbReference>
<dbReference type="Pfam" id="PF14938">
    <property type="entry name" value="SNAP"/>
    <property type="match status" value="1"/>
</dbReference>
<dbReference type="Proteomes" id="UP001075354">
    <property type="component" value="Chromosome 10"/>
</dbReference>
<dbReference type="PANTHER" id="PTHR13768">
    <property type="entry name" value="SOLUBLE NSF ATTACHMENT PROTEIN SNAP"/>
    <property type="match status" value="1"/>
</dbReference>
<evidence type="ECO:0000256" key="9">
    <source>
        <dbReference type="SAM" id="MobiDB-lite"/>
    </source>
</evidence>
<dbReference type="GO" id="GO:0005774">
    <property type="term" value="C:vacuolar membrane"/>
    <property type="evidence" value="ECO:0007669"/>
    <property type="project" value="TreeGrafter"/>
</dbReference>
<dbReference type="EMBL" id="JAPTSV010000010">
    <property type="protein sequence ID" value="KAJ1523740.1"/>
    <property type="molecule type" value="Genomic_DNA"/>
</dbReference>
<dbReference type="GO" id="GO:0019905">
    <property type="term" value="F:syntaxin binding"/>
    <property type="evidence" value="ECO:0007669"/>
    <property type="project" value="TreeGrafter"/>
</dbReference>
<protein>
    <recommendedName>
        <fullName evidence="7">Gamma-soluble NSF attachment protein</fullName>
    </recommendedName>
    <alternativeName>
        <fullName evidence="8">N-ethylmaleimide-sensitive factor attachment protein gamma</fullName>
    </alternativeName>
</protein>
<feature type="compositionally biased region" description="Low complexity" evidence="9">
    <location>
        <begin position="313"/>
        <end position="330"/>
    </location>
</feature>
<keyword evidence="3" id="KW-0813">Transport</keyword>
<feature type="compositionally biased region" description="Polar residues" evidence="9">
    <location>
        <begin position="290"/>
        <end position="300"/>
    </location>
</feature>
<keyword evidence="6" id="KW-0472">Membrane</keyword>
<evidence type="ECO:0000256" key="5">
    <source>
        <dbReference type="ARBA" id="ARBA00022927"/>
    </source>
</evidence>
<dbReference type="GO" id="GO:0005483">
    <property type="term" value="F:soluble NSF attachment protein activity"/>
    <property type="evidence" value="ECO:0007669"/>
    <property type="project" value="TreeGrafter"/>
</dbReference>
<sequence length="340" mass="37441">MLLPFFSIYPKLINLSLKTSLLKWRPDYDSAADEYNRAATCFRNARSFQQCKDCLFKAADCYKQNRSFFHAAKCLEQAILMSRDLGNLLEVASIAERACALYQQHGSAESGAFALDKAAKIIEEQHPAEALKLYQHAADVAMTENNVRQSAEFVNKVSRILVKLKMYDQATDALRREMGLHEQSEHLPAIGRLAVALVLVQLARGDYVAAEKAFKEWGNCCEAPEVQTLEMLLQGFDEEDSDMVKRALNSPFIKHMDIEYARLARELPLPQPTTVAPKASVRENAAPSYVSPNASTQSATAHIENEDRGSSLGDFASGAGAPPAGAMTPGSEDEFEGGLC</sequence>
<feature type="compositionally biased region" description="Acidic residues" evidence="9">
    <location>
        <begin position="331"/>
        <end position="340"/>
    </location>
</feature>
<evidence type="ECO:0000256" key="4">
    <source>
        <dbReference type="ARBA" id="ARBA00022892"/>
    </source>
</evidence>
<comment type="caution">
    <text evidence="10">The sequence shown here is derived from an EMBL/GenBank/DDBJ whole genome shotgun (WGS) entry which is preliminary data.</text>
</comment>
<dbReference type="Gene3D" id="1.25.40.10">
    <property type="entry name" value="Tetratricopeptide repeat domain"/>
    <property type="match status" value="1"/>
</dbReference>
<feature type="region of interest" description="Disordered" evidence="9">
    <location>
        <begin position="287"/>
        <end position="340"/>
    </location>
</feature>
<proteinExistence type="inferred from homology"/>
<gene>
    <name evidence="10" type="ORF">ONE63_001573</name>
</gene>